<protein>
    <recommendedName>
        <fullName evidence="6">BRCT domain-containing protein</fullName>
    </recommendedName>
</protein>
<dbReference type="PROSITE" id="PS50172">
    <property type="entry name" value="BRCT"/>
    <property type="match status" value="1"/>
</dbReference>
<evidence type="ECO:0000313" key="5">
    <source>
        <dbReference type="Proteomes" id="UP000444721"/>
    </source>
</evidence>
<dbReference type="Pfam" id="PF00533">
    <property type="entry name" value="BRCT"/>
    <property type="match status" value="1"/>
</dbReference>
<feature type="domain" description="BRCT" evidence="2">
    <location>
        <begin position="2"/>
        <end position="96"/>
    </location>
</feature>
<dbReference type="Gene3D" id="3.40.50.10190">
    <property type="entry name" value="BRCT domain"/>
    <property type="match status" value="1"/>
</dbReference>
<feature type="domain" description="F-box" evidence="3">
    <location>
        <begin position="142"/>
        <end position="188"/>
    </location>
</feature>
<dbReference type="CDD" id="cd17747">
    <property type="entry name" value="BRCT_PARP1"/>
    <property type="match status" value="1"/>
</dbReference>
<dbReference type="VEuPathDB" id="AmoebaDB:NfTy_058950"/>
<dbReference type="EMBL" id="VFQX01000033">
    <property type="protein sequence ID" value="KAF0977778.1"/>
    <property type="molecule type" value="Genomic_DNA"/>
</dbReference>
<dbReference type="PANTHER" id="PTHR47667:SF1">
    <property type="entry name" value="REGULATOR OF TY1 TRANSPOSITION PROTEIN 107"/>
    <property type="match status" value="1"/>
</dbReference>
<dbReference type="SMART" id="SM00292">
    <property type="entry name" value="BRCT"/>
    <property type="match status" value="1"/>
</dbReference>
<dbReference type="Pfam" id="PF00646">
    <property type="entry name" value="F-box"/>
    <property type="match status" value="1"/>
</dbReference>
<evidence type="ECO:0000313" key="4">
    <source>
        <dbReference type="EMBL" id="KAF0977778.1"/>
    </source>
</evidence>
<evidence type="ECO:0008006" key="6">
    <source>
        <dbReference type="Google" id="ProtNLM"/>
    </source>
</evidence>
<feature type="region of interest" description="Disordered" evidence="1">
    <location>
        <begin position="97"/>
        <end position="127"/>
    </location>
</feature>
<dbReference type="InterPro" id="IPR036047">
    <property type="entry name" value="F-box-like_dom_sf"/>
</dbReference>
<dbReference type="InterPro" id="IPR032675">
    <property type="entry name" value="LRR_dom_sf"/>
</dbReference>
<dbReference type="PANTHER" id="PTHR47667">
    <property type="entry name" value="REGULATOR OF TY1 TRANSPOSITION PROTEIN 107"/>
    <property type="match status" value="1"/>
</dbReference>
<dbReference type="SUPFAM" id="SSF81383">
    <property type="entry name" value="F-box domain"/>
    <property type="match status" value="1"/>
</dbReference>
<feature type="region of interest" description="Disordered" evidence="1">
    <location>
        <begin position="606"/>
        <end position="634"/>
    </location>
</feature>
<keyword evidence="5" id="KW-1185">Reference proteome</keyword>
<dbReference type="InterPro" id="IPR053036">
    <property type="entry name" value="CellCycle_DNARepair_Reg"/>
</dbReference>
<dbReference type="InterPro" id="IPR001810">
    <property type="entry name" value="F-box_dom"/>
</dbReference>
<dbReference type="InterPro" id="IPR001357">
    <property type="entry name" value="BRCT_dom"/>
</dbReference>
<proteinExistence type="predicted"/>
<organism evidence="4 5">
    <name type="scientific">Naegleria fowleri</name>
    <name type="common">Brain eating amoeba</name>
    <dbReference type="NCBI Taxonomy" id="5763"/>
    <lineage>
        <taxon>Eukaryota</taxon>
        <taxon>Discoba</taxon>
        <taxon>Heterolobosea</taxon>
        <taxon>Tetramitia</taxon>
        <taxon>Eutetramitia</taxon>
        <taxon>Vahlkampfiidae</taxon>
        <taxon>Naegleria</taxon>
    </lineage>
</organism>
<reference evidence="4 5" key="1">
    <citation type="journal article" date="2019" name="Sci. Rep.">
        <title>Nanopore sequencing improves the draft genome of the human pathogenic amoeba Naegleria fowleri.</title>
        <authorList>
            <person name="Liechti N."/>
            <person name="Schurch N."/>
            <person name="Bruggmann R."/>
            <person name="Wittwer M."/>
        </authorList>
    </citation>
    <scope>NUCLEOTIDE SEQUENCE [LARGE SCALE GENOMIC DNA]</scope>
    <source>
        <strain evidence="4 5">ATCC 30894</strain>
    </source>
</reference>
<dbReference type="OMA" id="SWICIDD"/>
<evidence type="ECO:0000256" key="1">
    <source>
        <dbReference type="SAM" id="MobiDB-lite"/>
    </source>
</evidence>
<dbReference type="PROSITE" id="PS50181">
    <property type="entry name" value="FBOX"/>
    <property type="match status" value="1"/>
</dbReference>
<dbReference type="VEuPathDB" id="AmoebaDB:FDP41_003100"/>
<sequence length="634" mass="73072">MRSIKILDGLVFCMSGTLSKGRSEIEKIIKSHGGKVSSSITKATTHLITTQNEFESPTGKVSKALEDPDRVSIVKEDFLWDCIEQKTIVPVKKYLFGNDDGDEDDEEDDGEEDNEQDDEKFEPQQKKRKLNTLAVSEPLVKFETFSLLNDDLLFDIFEFLNVEELITLCYVNSKFYSLISDESNEETVTFLINVKNNYIKSRVASFSKPSAFFARIHNKEYDVEDENRRLRYMTPEEAEKEAKKEKPIVESLVKSQGRMASFLEKWKTWKSKHVKAIKAYQTLHKNAKRSDYKYSLFDSIKFRRFMDRFFDGDFIYARVSDGGDDMDNDEPVDGQEERKNTFKGGIKSQLRKTLNHIEKFEEISFGRHEEEMYDNYPKIYYNWIKTNAAKLQTIKSIYMMEVPQSDCEVSWIHHNDITEVLNSLPKLSIWQSKGSIDLQLQPNISHVSLRSIILVSTGLSAPFLANLFKAYLPNLNHLELFLGTSDQGGDFDPALLEITLLKKEETGIFPSLTYLGLRNYEHINKITKAIFESAIAKRVSTIDISLGNLYDRGVKPFIEILEKGINSDFMCLEVLDLQHNYITKQMRQRLLELPIVVNCAPSEDLFGSNNNDDNEEGNNEDEDDYGDRYIALSE</sequence>
<feature type="compositionally biased region" description="Acidic residues" evidence="1">
    <location>
        <begin position="99"/>
        <end position="120"/>
    </location>
</feature>
<accession>A0A6A5BV21</accession>
<dbReference type="RefSeq" id="XP_044562491.1">
    <property type="nucleotide sequence ID" value="XM_044706368.1"/>
</dbReference>
<dbReference type="Proteomes" id="UP000444721">
    <property type="component" value="Unassembled WGS sequence"/>
</dbReference>
<dbReference type="OrthoDB" id="10259154at2759"/>
<evidence type="ECO:0000259" key="2">
    <source>
        <dbReference type="PROSITE" id="PS50172"/>
    </source>
</evidence>
<dbReference type="SMART" id="SM00256">
    <property type="entry name" value="FBOX"/>
    <property type="match status" value="1"/>
</dbReference>
<dbReference type="Gene3D" id="1.20.1280.50">
    <property type="match status" value="1"/>
</dbReference>
<name>A0A6A5BV21_NAEFO</name>
<dbReference type="SUPFAM" id="SSF52113">
    <property type="entry name" value="BRCT domain"/>
    <property type="match status" value="1"/>
</dbReference>
<gene>
    <name evidence="4" type="ORF">FDP41_003100</name>
</gene>
<dbReference type="VEuPathDB" id="AmoebaDB:NF0030970"/>
<dbReference type="InterPro" id="IPR036420">
    <property type="entry name" value="BRCT_dom_sf"/>
</dbReference>
<comment type="caution">
    <text evidence="4">The sequence shown here is derived from an EMBL/GenBank/DDBJ whole genome shotgun (WGS) entry which is preliminary data.</text>
</comment>
<dbReference type="SUPFAM" id="SSF52047">
    <property type="entry name" value="RNI-like"/>
    <property type="match status" value="1"/>
</dbReference>
<evidence type="ECO:0000259" key="3">
    <source>
        <dbReference type="PROSITE" id="PS50181"/>
    </source>
</evidence>
<dbReference type="GeneID" id="68110318"/>
<dbReference type="Gene3D" id="3.80.10.10">
    <property type="entry name" value="Ribonuclease Inhibitor"/>
    <property type="match status" value="1"/>
</dbReference>
<dbReference type="AlphaFoldDB" id="A0A6A5BV21"/>
<feature type="compositionally biased region" description="Acidic residues" evidence="1">
    <location>
        <begin position="612"/>
        <end position="625"/>
    </location>
</feature>